<evidence type="ECO:0000313" key="3">
    <source>
        <dbReference type="Proteomes" id="UP001524586"/>
    </source>
</evidence>
<sequence>MKSLLPKAPANPLKLAKNVVVAGFIASWAIMPELLWHKLGFILHVFYEVASFLLEEALIHGAGMQKYYAQMTVFYFFWLSGIVLFAFFLRRLPHLIQKLKAELHLFALRLKDRLIETWLASSLWQKIKFLSFQFALMAGGIVWLLI</sequence>
<keyword evidence="1" id="KW-0812">Transmembrane</keyword>
<keyword evidence="1" id="KW-1133">Transmembrane helix</keyword>
<dbReference type="RefSeq" id="WP_256614605.1">
    <property type="nucleotide sequence ID" value="NZ_JANIBK010000026.1"/>
</dbReference>
<comment type="caution">
    <text evidence="2">The sequence shown here is derived from an EMBL/GenBank/DDBJ whole genome shotgun (WGS) entry which is preliminary data.</text>
</comment>
<name>A0ABT1U313_9GAMM</name>
<proteinExistence type="predicted"/>
<evidence type="ECO:0000256" key="1">
    <source>
        <dbReference type="SAM" id="Phobius"/>
    </source>
</evidence>
<protein>
    <submittedName>
        <fullName evidence="2">Uncharacterized protein</fullName>
    </submittedName>
</protein>
<feature type="transmembrane region" description="Helical" evidence="1">
    <location>
        <begin position="67"/>
        <end position="89"/>
    </location>
</feature>
<gene>
    <name evidence="2" type="ORF">NP596_07120</name>
</gene>
<keyword evidence="3" id="KW-1185">Reference proteome</keyword>
<accession>A0ABT1U313</accession>
<reference evidence="2 3" key="1">
    <citation type="submission" date="2022-07" db="EMBL/GenBank/DDBJ databases">
        <title>Methylomonas rivi sp. nov., Methylomonas rosea sp. nov., Methylomonas aureus sp. nov. and Methylomonas subterranea sp. nov., four novel methanotrophs isolated from a freshwater creek and the deep terrestrial subsurface.</title>
        <authorList>
            <person name="Abin C."/>
            <person name="Sankaranarayanan K."/>
            <person name="Garner C."/>
            <person name="Sindelar R."/>
            <person name="Kotary K."/>
            <person name="Garner R."/>
            <person name="Barclay S."/>
            <person name="Lawson P."/>
            <person name="Krumholz L."/>
        </authorList>
    </citation>
    <scope>NUCLEOTIDE SEQUENCE [LARGE SCALE GENOMIC DNA]</scope>
    <source>
        <strain evidence="2 3">WSC-6</strain>
    </source>
</reference>
<feature type="transmembrane region" description="Helical" evidence="1">
    <location>
        <begin position="21"/>
        <end position="47"/>
    </location>
</feature>
<organism evidence="2 3">
    <name type="scientific">Methylomonas rivi</name>
    <dbReference type="NCBI Taxonomy" id="2952226"/>
    <lineage>
        <taxon>Bacteria</taxon>
        <taxon>Pseudomonadati</taxon>
        <taxon>Pseudomonadota</taxon>
        <taxon>Gammaproteobacteria</taxon>
        <taxon>Methylococcales</taxon>
        <taxon>Methylococcaceae</taxon>
        <taxon>Methylomonas</taxon>
    </lineage>
</organism>
<evidence type="ECO:0000313" key="2">
    <source>
        <dbReference type="EMBL" id="MCQ8128227.1"/>
    </source>
</evidence>
<dbReference type="Proteomes" id="UP001524586">
    <property type="component" value="Unassembled WGS sequence"/>
</dbReference>
<dbReference type="EMBL" id="JANIBK010000026">
    <property type="protein sequence ID" value="MCQ8128227.1"/>
    <property type="molecule type" value="Genomic_DNA"/>
</dbReference>
<keyword evidence="1" id="KW-0472">Membrane</keyword>